<keyword evidence="6" id="KW-0675">Receptor</keyword>
<proteinExistence type="predicted"/>
<evidence type="ECO:0000256" key="3">
    <source>
        <dbReference type="ARBA" id="ARBA00022833"/>
    </source>
</evidence>
<dbReference type="EMBL" id="MU825427">
    <property type="protein sequence ID" value="KAJ7389650.1"/>
    <property type="molecule type" value="Genomic_DNA"/>
</dbReference>
<protein>
    <submittedName>
        <fullName evidence="6">TNF receptor-associated factor 4</fullName>
    </submittedName>
</protein>
<evidence type="ECO:0000256" key="1">
    <source>
        <dbReference type="ARBA" id="ARBA00022723"/>
    </source>
</evidence>
<gene>
    <name evidence="6" type="primary">TRAF4_10</name>
    <name evidence="6" type="ORF">OS493_029992</name>
</gene>
<evidence type="ECO:0000256" key="2">
    <source>
        <dbReference type="ARBA" id="ARBA00022771"/>
    </source>
</evidence>
<keyword evidence="7" id="KW-1185">Reference proteome</keyword>
<dbReference type="InterPro" id="IPR001293">
    <property type="entry name" value="Znf_TRAF"/>
</dbReference>
<evidence type="ECO:0000313" key="6">
    <source>
        <dbReference type="EMBL" id="KAJ7389650.1"/>
    </source>
</evidence>
<organism evidence="6 7">
    <name type="scientific">Desmophyllum pertusum</name>
    <dbReference type="NCBI Taxonomy" id="174260"/>
    <lineage>
        <taxon>Eukaryota</taxon>
        <taxon>Metazoa</taxon>
        <taxon>Cnidaria</taxon>
        <taxon>Anthozoa</taxon>
        <taxon>Hexacorallia</taxon>
        <taxon>Scleractinia</taxon>
        <taxon>Caryophylliina</taxon>
        <taxon>Caryophylliidae</taxon>
        <taxon>Desmophyllum</taxon>
    </lineage>
</organism>
<sequence length="192" mass="22825">MEEHLNVCQFVDINCPNECGKRVQKKDLPQHLEIDCPFETVYCPNECGKRVRKKDLPQHFEKTIAPSRQYIAQMSVENEYERKIFHNIWKTIAPSRQYIAQMSVENEYERKIFHNIWKTIAPSGQYVVPGTYCTKDVRWFAIMEVCFEFVFDYIHIPKRSWLLKCRLSSNLSLQHQYILKQTAEENVMGIIS</sequence>
<dbReference type="SUPFAM" id="SSF49599">
    <property type="entry name" value="TRAF domain-like"/>
    <property type="match status" value="2"/>
</dbReference>
<dbReference type="OrthoDB" id="9049620at2759"/>
<keyword evidence="3 4" id="KW-0862">Zinc</keyword>
<dbReference type="AlphaFoldDB" id="A0A9W9ZY89"/>
<comment type="caution">
    <text evidence="6">The sequence shown here is derived from an EMBL/GenBank/DDBJ whole genome shotgun (WGS) entry which is preliminary data.</text>
</comment>
<dbReference type="InterPro" id="IPR013083">
    <property type="entry name" value="Znf_RING/FYVE/PHD"/>
</dbReference>
<feature type="zinc finger region" description="TRAF-type" evidence="4">
    <location>
        <begin position="4"/>
        <end position="56"/>
    </location>
</feature>
<dbReference type="Pfam" id="PF02176">
    <property type="entry name" value="zf-TRAF"/>
    <property type="match status" value="1"/>
</dbReference>
<feature type="domain" description="TRAF-type" evidence="5">
    <location>
        <begin position="4"/>
        <end position="56"/>
    </location>
</feature>
<accession>A0A9W9ZY89</accession>
<keyword evidence="1 4" id="KW-0479">Metal-binding</keyword>
<dbReference type="Proteomes" id="UP001163046">
    <property type="component" value="Unassembled WGS sequence"/>
</dbReference>
<dbReference type="PROSITE" id="PS50145">
    <property type="entry name" value="ZF_TRAF"/>
    <property type="match status" value="1"/>
</dbReference>
<name>A0A9W9ZY89_9CNID</name>
<reference evidence="6" key="1">
    <citation type="submission" date="2023-01" db="EMBL/GenBank/DDBJ databases">
        <title>Genome assembly of the deep-sea coral Lophelia pertusa.</title>
        <authorList>
            <person name="Herrera S."/>
            <person name="Cordes E."/>
        </authorList>
    </citation>
    <scope>NUCLEOTIDE SEQUENCE</scope>
    <source>
        <strain evidence="6">USNM1676648</strain>
        <tissue evidence="6">Polyp</tissue>
    </source>
</reference>
<dbReference type="GO" id="GO:0008270">
    <property type="term" value="F:zinc ion binding"/>
    <property type="evidence" value="ECO:0007669"/>
    <property type="project" value="UniProtKB-KW"/>
</dbReference>
<keyword evidence="2 4" id="KW-0863">Zinc-finger</keyword>
<dbReference type="Gene3D" id="3.30.40.10">
    <property type="entry name" value="Zinc/RING finger domain, C3HC4 (zinc finger)"/>
    <property type="match status" value="2"/>
</dbReference>
<evidence type="ECO:0000313" key="7">
    <source>
        <dbReference type="Proteomes" id="UP001163046"/>
    </source>
</evidence>
<evidence type="ECO:0000259" key="5">
    <source>
        <dbReference type="PROSITE" id="PS50145"/>
    </source>
</evidence>
<evidence type="ECO:0000256" key="4">
    <source>
        <dbReference type="PROSITE-ProRule" id="PRU00207"/>
    </source>
</evidence>